<gene>
    <name evidence="2" type="ORF">BpHYR1_019623</name>
</gene>
<dbReference type="Proteomes" id="UP000276133">
    <property type="component" value="Unassembled WGS sequence"/>
</dbReference>
<keyword evidence="1" id="KW-0472">Membrane</keyword>
<reference evidence="2 3" key="1">
    <citation type="journal article" date="2018" name="Sci. Rep.">
        <title>Genomic signatures of local adaptation to the degree of environmental predictability in rotifers.</title>
        <authorList>
            <person name="Franch-Gras L."/>
            <person name="Hahn C."/>
            <person name="Garcia-Roger E.M."/>
            <person name="Carmona M.J."/>
            <person name="Serra M."/>
            <person name="Gomez A."/>
        </authorList>
    </citation>
    <scope>NUCLEOTIDE SEQUENCE [LARGE SCALE GENOMIC DNA]</scope>
    <source>
        <strain evidence="2">HYR1</strain>
    </source>
</reference>
<dbReference type="AlphaFoldDB" id="A0A3M7QEI6"/>
<keyword evidence="3" id="KW-1185">Reference proteome</keyword>
<keyword evidence="1" id="KW-0812">Transmembrane</keyword>
<evidence type="ECO:0000313" key="3">
    <source>
        <dbReference type="Proteomes" id="UP000276133"/>
    </source>
</evidence>
<evidence type="ECO:0000256" key="1">
    <source>
        <dbReference type="SAM" id="Phobius"/>
    </source>
</evidence>
<organism evidence="2 3">
    <name type="scientific">Brachionus plicatilis</name>
    <name type="common">Marine rotifer</name>
    <name type="synonym">Brachionus muelleri</name>
    <dbReference type="NCBI Taxonomy" id="10195"/>
    <lineage>
        <taxon>Eukaryota</taxon>
        <taxon>Metazoa</taxon>
        <taxon>Spiralia</taxon>
        <taxon>Gnathifera</taxon>
        <taxon>Rotifera</taxon>
        <taxon>Eurotatoria</taxon>
        <taxon>Monogononta</taxon>
        <taxon>Pseudotrocha</taxon>
        <taxon>Ploima</taxon>
        <taxon>Brachionidae</taxon>
        <taxon>Brachionus</taxon>
    </lineage>
</organism>
<evidence type="ECO:0000313" key="2">
    <source>
        <dbReference type="EMBL" id="RNA09683.1"/>
    </source>
</evidence>
<dbReference type="EMBL" id="REGN01006394">
    <property type="protein sequence ID" value="RNA09683.1"/>
    <property type="molecule type" value="Genomic_DNA"/>
</dbReference>
<name>A0A3M7QEI6_BRAPC</name>
<sequence length="101" mass="12000">MHLIMDEEIQSFQNRKLFISKKKLKKLSSIVYNDLGCIKLRCIKVLDFDFNFNFQATRRSKSRKFWLFFVKIGANQADLLIVVLITSRHPMNNYLNNLIES</sequence>
<protein>
    <submittedName>
        <fullName evidence="2">Uncharacterized protein</fullName>
    </submittedName>
</protein>
<comment type="caution">
    <text evidence="2">The sequence shown here is derived from an EMBL/GenBank/DDBJ whole genome shotgun (WGS) entry which is preliminary data.</text>
</comment>
<proteinExistence type="predicted"/>
<accession>A0A3M7QEI6</accession>
<keyword evidence="1" id="KW-1133">Transmembrane helix</keyword>
<feature type="transmembrane region" description="Helical" evidence="1">
    <location>
        <begin position="65"/>
        <end position="85"/>
    </location>
</feature>